<dbReference type="OrthoDB" id="2189509at2759"/>
<evidence type="ECO:0000313" key="4">
    <source>
        <dbReference type="Proteomes" id="UP000029725"/>
    </source>
</evidence>
<dbReference type="HOGENOM" id="CLU_600038_0_0_1"/>
<dbReference type="InterPro" id="IPR031537">
    <property type="entry name" value="DUF5092"/>
</dbReference>
<dbReference type="RefSeq" id="XP_013237961.1">
    <property type="nucleotide sequence ID" value="XM_013382507.1"/>
</dbReference>
<dbReference type="Pfam" id="PF17010">
    <property type="entry name" value="DUF5092"/>
    <property type="match status" value="1"/>
</dbReference>
<reference evidence="3 4" key="1">
    <citation type="submission" date="2014-04" db="EMBL/GenBank/DDBJ databases">
        <title>A new species of microsporidia sheds light on the evolution of extreme parasitism.</title>
        <authorList>
            <person name="Haag K.L."/>
            <person name="James T.Y."/>
            <person name="Larsson R."/>
            <person name="Schaer T.M."/>
            <person name="Refardt D."/>
            <person name="Pombert J.-F."/>
            <person name="Ebert D."/>
        </authorList>
    </citation>
    <scope>NUCLEOTIDE SEQUENCE [LARGE SCALE GENOMIC DNA]</scope>
    <source>
        <strain evidence="3 4">UGP3</strain>
        <tissue evidence="3">Spores</tissue>
    </source>
</reference>
<protein>
    <submittedName>
        <fullName evidence="3">Uncharacterized protein</fullName>
    </submittedName>
</protein>
<dbReference type="AlphaFoldDB" id="A0A098VRU0"/>
<dbReference type="Proteomes" id="UP000029725">
    <property type="component" value="Unassembled WGS sequence"/>
</dbReference>
<evidence type="ECO:0000313" key="3">
    <source>
        <dbReference type="EMBL" id="KGG51534.1"/>
    </source>
</evidence>
<feature type="transmembrane region" description="Helical" evidence="2">
    <location>
        <begin position="345"/>
        <end position="365"/>
    </location>
</feature>
<keyword evidence="2" id="KW-1133">Transmembrane helix</keyword>
<dbReference type="EMBL" id="JMKJ01000255">
    <property type="protein sequence ID" value="KGG51534.1"/>
    <property type="molecule type" value="Genomic_DNA"/>
</dbReference>
<feature type="region of interest" description="Disordered" evidence="1">
    <location>
        <begin position="410"/>
        <end position="429"/>
    </location>
</feature>
<feature type="transmembrane region" description="Helical" evidence="2">
    <location>
        <begin position="371"/>
        <end position="389"/>
    </location>
</feature>
<comment type="caution">
    <text evidence="3">The sequence shown here is derived from an EMBL/GenBank/DDBJ whole genome shotgun (WGS) entry which is preliminary data.</text>
</comment>
<feature type="compositionally biased region" description="Basic and acidic residues" evidence="1">
    <location>
        <begin position="410"/>
        <end position="424"/>
    </location>
</feature>
<evidence type="ECO:0000256" key="2">
    <source>
        <dbReference type="SAM" id="Phobius"/>
    </source>
</evidence>
<keyword evidence="4" id="KW-1185">Reference proteome</keyword>
<organism evidence="3 4">
    <name type="scientific">Mitosporidium daphniae</name>
    <dbReference type="NCBI Taxonomy" id="1485682"/>
    <lineage>
        <taxon>Eukaryota</taxon>
        <taxon>Fungi</taxon>
        <taxon>Fungi incertae sedis</taxon>
        <taxon>Microsporidia</taxon>
        <taxon>Mitosporidium</taxon>
    </lineage>
</organism>
<sequence>MYQAIGESAAGLSPISSCLRTLFEEEPAQSGVASPGAISCPYPAEIAQRFILLYSSMDSSLDQNFKSYSTKLGSISPRKNINAKYFCVGYVDANNEESFTLETFESMICSSYQQKKHFIIARVTTCDPTNSNKLYYSFYYGPQLNRILFKTEKPTANRPAYLHRMHSKNPLNNMDIIGDVEYFIISPEDVDIAKDHCNVEDAFYLKASLLDLESYLNTEKATSGSYQTDAESNANNKAFESAILYRAHYLASDEDFLRSVELRTFFSQNSITDDMSFFEYQRPVNDRYNPLLSTFPFETYGLRSDDIAINPERVMIDISTINPAGSNFACFSCFANKSKEFHRNFFVLVITSYLLISLSLLIFVIPNSFKGLLGIAMVIGLCALLIIFIESDRITHTTSAAAALMTAAELRRQDQPRPETEVHPMRPSNNPMMASFPRSSLPETNGLAPMNPIAVV</sequence>
<keyword evidence="2" id="KW-0812">Transmembrane</keyword>
<dbReference type="VEuPathDB" id="MicrosporidiaDB:DI09_32p190"/>
<evidence type="ECO:0000256" key="1">
    <source>
        <dbReference type="SAM" id="MobiDB-lite"/>
    </source>
</evidence>
<gene>
    <name evidence="3" type="ORF">DI09_32p190</name>
</gene>
<proteinExistence type="predicted"/>
<name>A0A098VRU0_9MICR</name>
<accession>A0A098VRU0</accession>
<keyword evidence="2" id="KW-0472">Membrane</keyword>
<dbReference type="GeneID" id="25259584"/>